<keyword evidence="4" id="KW-1185">Reference proteome</keyword>
<dbReference type="RefSeq" id="WP_092524486.1">
    <property type="nucleotide sequence ID" value="NZ_FNKO01000002.1"/>
</dbReference>
<dbReference type="STRING" id="995062.SAMN04489718_2767"/>
<dbReference type="Gene3D" id="3.30.420.40">
    <property type="match status" value="2"/>
</dbReference>
<dbReference type="InterPro" id="IPR002731">
    <property type="entry name" value="ATPase_BadF"/>
</dbReference>
<evidence type="ECO:0000313" key="3">
    <source>
        <dbReference type="EMBL" id="SDQ94319.1"/>
    </source>
</evidence>
<feature type="domain" description="ATPase BadF/BadG/BcrA/BcrD type" evidence="2">
    <location>
        <begin position="12"/>
        <end position="291"/>
    </location>
</feature>
<dbReference type="PANTHER" id="PTHR43190:SF3">
    <property type="entry name" value="N-ACETYL-D-GLUCOSAMINE KINASE"/>
    <property type="match status" value="1"/>
</dbReference>
<dbReference type="CDD" id="cd24007">
    <property type="entry name" value="ASKHA_NBD_eukNAGK-like"/>
    <property type="match status" value="1"/>
</dbReference>
<feature type="region of interest" description="Disordered" evidence="1">
    <location>
        <begin position="329"/>
        <end position="349"/>
    </location>
</feature>
<name>A0A1H1F0L1_9ACTN</name>
<protein>
    <submittedName>
        <fullName evidence="3">BadF-type ATPase</fullName>
    </submittedName>
</protein>
<dbReference type="EMBL" id="FNKO01000002">
    <property type="protein sequence ID" value="SDQ94319.1"/>
    <property type="molecule type" value="Genomic_DNA"/>
</dbReference>
<evidence type="ECO:0000259" key="2">
    <source>
        <dbReference type="Pfam" id="PF01869"/>
    </source>
</evidence>
<dbReference type="AlphaFoldDB" id="A0A1H1F0L1"/>
<dbReference type="Proteomes" id="UP000199301">
    <property type="component" value="Unassembled WGS sequence"/>
</dbReference>
<dbReference type="OrthoDB" id="8701357at2"/>
<dbReference type="InterPro" id="IPR052519">
    <property type="entry name" value="Euk-type_GlcNAc_Kinase"/>
</dbReference>
<reference evidence="4" key="1">
    <citation type="submission" date="2016-10" db="EMBL/GenBank/DDBJ databases">
        <authorList>
            <person name="Varghese N."/>
            <person name="Submissions S."/>
        </authorList>
    </citation>
    <scope>NUCLEOTIDE SEQUENCE [LARGE SCALE GENOMIC DNA]</scope>
    <source>
        <strain evidence="4">DSM 45459</strain>
    </source>
</reference>
<evidence type="ECO:0000313" key="4">
    <source>
        <dbReference type="Proteomes" id="UP000199301"/>
    </source>
</evidence>
<dbReference type="PANTHER" id="PTHR43190">
    <property type="entry name" value="N-ACETYL-D-GLUCOSAMINE KINASE"/>
    <property type="match status" value="1"/>
</dbReference>
<evidence type="ECO:0000256" key="1">
    <source>
        <dbReference type="SAM" id="MobiDB-lite"/>
    </source>
</evidence>
<dbReference type="InterPro" id="IPR043129">
    <property type="entry name" value="ATPase_NBD"/>
</dbReference>
<gene>
    <name evidence="3" type="ORF">SAMN04489718_2767</name>
</gene>
<accession>A0A1H1F0L1</accession>
<dbReference type="Pfam" id="PF01869">
    <property type="entry name" value="BcrAD_BadFG"/>
    <property type="match status" value="1"/>
</dbReference>
<sequence>MTRTTGERALVLGLDVGGTSSRAVVADLNGRTLGEGHAGGGNPNSHPPERAAEQVARAARTALAGADPALVGAATLGMAGISRMSDPAVSGLFDRMWACLGLRCAVRAVSDGEVAFAAGTPEPHGTALIAGTGSVVARIADHELERTVGGYGWLLGDEGSAFWLGREAVTATLRSLDSGEGGHDPLVAAVLAELLDDPAPEQPGPLVCRRIISAVGERAPIRLAELAPLVTTTAAESGGKATDIVNRAARMLASAALSVRTDRDDSPVVLAGSLLTGRGPLVSSVRNELAEGGAHRLSTARSGSLGAAWLAARELTGEAHARELHAAWLGGANDPPGSGSPGSGSPEEG</sequence>
<organism evidence="3 4">
    <name type="scientific">Actinopolyspora saharensis</name>
    <dbReference type="NCBI Taxonomy" id="995062"/>
    <lineage>
        <taxon>Bacteria</taxon>
        <taxon>Bacillati</taxon>
        <taxon>Actinomycetota</taxon>
        <taxon>Actinomycetes</taxon>
        <taxon>Actinopolysporales</taxon>
        <taxon>Actinopolysporaceae</taxon>
        <taxon>Actinopolyspora</taxon>
    </lineage>
</organism>
<dbReference type="SUPFAM" id="SSF53067">
    <property type="entry name" value="Actin-like ATPase domain"/>
    <property type="match status" value="2"/>
</dbReference>
<proteinExistence type="predicted"/>